<gene>
    <name evidence="2" type="ORF">D5S18_02385</name>
</gene>
<dbReference type="InterPro" id="IPR032710">
    <property type="entry name" value="NTF2-like_dom_sf"/>
</dbReference>
<proteinExistence type="predicted"/>
<evidence type="ECO:0000313" key="3">
    <source>
        <dbReference type="Proteomes" id="UP000266677"/>
    </source>
</evidence>
<comment type="caution">
    <text evidence="2">The sequence shown here is derived from an EMBL/GenBank/DDBJ whole genome shotgun (WGS) entry which is preliminary data.</text>
</comment>
<dbReference type="OrthoDB" id="8451859at2"/>
<accession>A0A3A4KER8</accession>
<dbReference type="Gene3D" id="3.10.450.50">
    <property type="match status" value="1"/>
</dbReference>
<protein>
    <submittedName>
        <fullName evidence="2">DUF4440 domain-containing protein</fullName>
    </submittedName>
</protein>
<reference evidence="2 3" key="1">
    <citation type="submission" date="2018-09" db="EMBL/GenBank/DDBJ databases">
        <title>YIM PH21274 draft genome.</title>
        <authorList>
            <person name="Miao C."/>
        </authorList>
    </citation>
    <scope>NUCLEOTIDE SEQUENCE [LARGE SCALE GENOMIC DNA]</scope>
    <source>
        <strain evidence="2 3">YIM PH 21724</strain>
    </source>
</reference>
<dbReference type="Proteomes" id="UP000266677">
    <property type="component" value="Unassembled WGS sequence"/>
</dbReference>
<keyword evidence="3" id="KW-1185">Reference proteome</keyword>
<dbReference type="PANTHER" id="PTHR41252:SF1">
    <property type="entry name" value="BLR2505 PROTEIN"/>
    <property type="match status" value="1"/>
</dbReference>
<organism evidence="2 3">
    <name type="scientific">Nocardia panacis</name>
    <dbReference type="NCBI Taxonomy" id="2340916"/>
    <lineage>
        <taxon>Bacteria</taxon>
        <taxon>Bacillati</taxon>
        <taxon>Actinomycetota</taxon>
        <taxon>Actinomycetes</taxon>
        <taxon>Mycobacteriales</taxon>
        <taxon>Nocardiaceae</taxon>
        <taxon>Nocardia</taxon>
    </lineage>
</organism>
<dbReference type="Pfam" id="PF12680">
    <property type="entry name" value="SnoaL_2"/>
    <property type="match status" value="1"/>
</dbReference>
<dbReference type="PANTHER" id="PTHR41252">
    <property type="entry name" value="BLR2505 PROTEIN"/>
    <property type="match status" value="1"/>
</dbReference>
<dbReference type="InterPro" id="IPR037401">
    <property type="entry name" value="SnoaL-like"/>
</dbReference>
<feature type="domain" description="SnoaL-like" evidence="1">
    <location>
        <begin position="17"/>
        <end position="121"/>
    </location>
</feature>
<dbReference type="SUPFAM" id="SSF54427">
    <property type="entry name" value="NTF2-like"/>
    <property type="match status" value="1"/>
</dbReference>
<name>A0A3A4KER8_9NOCA</name>
<dbReference type="AlphaFoldDB" id="A0A3A4KER8"/>
<dbReference type="EMBL" id="QZFU01000010">
    <property type="protein sequence ID" value="RJO79208.1"/>
    <property type="molecule type" value="Genomic_DNA"/>
</dbReference>
<evidence type="ECO:0000313" key="2">
    <source>
        <dbReference type="EMBL" id="RJO79208.1"/>
    </source>
</evidence>
<evidence type="ECO:0000259" key="1">
    <source>
        <dbReference type="Pfam" id="PF12680"/>
    </source>
</evidence>
<sequence>MTSERDDFVNSDLEVIKAHYAASDRGDLPGMLAPLAADVAWTEMAGFPYAGTYIGPESVRDNVFGRLAAEWDDYTATVAEVIGLGGGVVIGIGAYSGTFRATGNAMSARFVHVWRLAAGRVHQFEQFTDTALVQTAMRP</sequence>